<organism evidence="2 3">
    <name type="scientific">Decorospora gaudefroyi</name>
    <dbReference type="NCBI Taxonomy" id="184978"/>
    <lineage>
        <taxon>Eukaryota</taxon>
        <taxon>Fungi</taxon>
        <taxon>Dikarya</taxon>
        <taxon>Ascomycota</taxon>
        <taxon>Pezizomycotina</taxon>
        <taxon>Dothideomycetes</taxon>
        <taxon>Pleosporomycetidae</taxon>
        <taxon>Pleosporales</taxon>
        <taxon>Pleosporineae</taxon>
        <taxon>Pleosporaceae</taxon>
        <taxon>Decorospora</taxon>
    </lineage>
</organism>
<keyword evidence="3" id="KW-1185">Reference proteome</keyword>
<dbReference type="EMBL" id="ML975312">
    <property type="protein sequence ID" value="KAF1833782.1"/>
    <property type="molecule type" value="Genomic_DNA"/>
</dbReference>
<name>A0A6A5KF18_9PLEO</name>
<proteinExistence type="predicted"/>
<dbReference type="AlphaFoldDB" id="A0A6A5KF18"/>
<feature type="region of interest" description="Disordered" evidence="1">
    <location>
        <begin position="28"/>
        <end position="84"/>
    </location>
</feature>
<accession>A0A6A5KF18</accession>
<evidence type="ECO:0000256" key="1">
    <source>
        <dbReference type="SAM" id="MobiDB-lite"/>
    </source>
</evidence>
<dbReference type="Proteomes" id="UP000800040">
    <property type="component" value="Unassembled WGS sequence"/>
</dbReference>
<protein>
    <submittedName>
        <fullName evidence="2">Uncharacterized protein</fullName>
    </submittedName>
</protein>
<reference evidence="2" key="1">
    <citation type="submission" date="2020-01" db="EMBL/GenBank/DDBJ databases">
        <authorList>
            <consortium name="DOE Joint Genome Institute"/>
            <person name="Haridas S."/>
            <person name="Albert R."/>
            <person name="Binder M."/>
            <person name="Bloem J."/>
            <person name="Labutti K."/>
            <person name="Salamov A."/>
            <person name="Andreopoulos B."/>
            <person name="Baker S.E."/>
            <person name="Barry K."/>
            <person name="Bills G."/>
            <person name="Bluhm B.H."/>
            <person name="Cannon C."/>
            <person name="Castanera R."/>
            <person name="Culley D.E."/>
            <person name="Daum C."/>
            <person name="Ezra D."/>
            <person name="Gonzalez J.B."/>
            <person name="Henrissat B."/>
            <person name="Kuo A."/>
            <person name="Liang C."/>
            <person name="Lipzen A."/>
            <person name="Lutzoni F."/>
            <person name="Magnuson J."/>
            <person name="Mondo S."/>
            <person name="Nolan M."/>
            <person name="Ohm R."/>
            <person name="Pangilinan J."/>
            <person name="Park H.-J."/>
            <person name="Ramirez L."/>
            <person name="Alfaro M."/>
            <person name="Sun H."/>
            <person name="Tritt A."/>
            <person name="Yoshinaga Y."/>
            <person name="Zwiers L.-H."/>
            <person name="Turgeon B.G."/>
            <person name="Goodwin S.B."/>
            <person name="Spatafora J.W."/>
            <person name="Crous P.W."/>
            <person name="Grigoriev I.V."/>
        </authorList>
    </citation>
    <scope>NUCLEOTIDE SEQUENCE</scope>
    <source>
        <strain evidence="2">P77</strain>
    </source>
</reference>
<evidence type="ECO:0000313" key="2">
    <source>
        <dbReference type="EMBL" id="KAF1833782.1"/>
    </source>
</evidence>
<gene>
    <name evidence="2" type="ORF">BDW02DRAFT_580085</name>
</gene>
<evidence type="ECO:0000313" key="3">
    <source>
        <dbReference type="Proteomes" id="UP000800040"/>
    </source>
</evidence>
<sequence length="191" mass="20544">MRRDDMQRLGACRVASGTLGGFAPCRRRRRSCAGRGGPVRRQDDARRCRQTRSTAAGSLGAGRRNRGRGPGWAMGRGGRRYGMGRVSRSGGDVVRALSAAATLTGQMGETAAGVIFDGRSRRRPRTHTEGNHCEARQPLQYAHADTRRQATARLFGCIPAAVKGKRSRALAGKRRHSAHCVSGALGRANHS</sequence>